<feature type="domain" description="Deacetylase sirtuin-type" evidence="3">
    <location>
        <begin position="1"/>
        <end position="277"/>
    </location>
</feature>
<dbReference type="GO" id="GO:0017136">
    <property type="term" value="F:histone deacetylase activity, NAD-dependent"/>
    <property type="evidence" value="ECO:0007669"/>
    <property type="project" value="TreeGrafter"/>
</dbReference>
<evidence type="ECO:0000259" key="3">
    <source>
        <dbReference type="PROSITE" id="PS50305"/>
    </source>
</evidence>
<evidence type="ECO:0000256" key="2">
    <source>
        <dbReference type="ARBA" id="ARBA00023027"/>
    </source>
</evidence>
<organism evidence="4">
    <name type="scientific">marine metagenome</name>
    <dbReference type="NCBI Taxonomy" id="408172"/>
    <lineage>
        <taxon>unclassified sequences</taxon>
        <taxon>metagenomes</taxon>
        <taxon>ecological metagenomes</taxon>
    </lineage>
</organism>
<dbReference type="InterPro" id="IPR003000">
    <property type="entry name" value="Sirtuin"/>
</dbReference>
<keyword evidence="1" id="KW-0808">Transferase</keyword>
<evidence type="ECO:0000313" key="4">
    <source>
        <dbReference type="EMBL" id="SVA07207.1"/>
    </source>
</evidence>
<accession>A0A381SXT2</accession>
<sequence>MTTDNFNIDESAVRSAAQSLFDSSYTIALVGAGISVESGIPTFRGPGGLWTKLGEPSGNGYEDFLRNPESWWLQNLDQQIDPERTKFREAIDRATPNKGHYALVDLEKIGALQHQITQNVDDLHFKAGSKSVTEIHGNRTMLRCIGCEERWHKSKFPTGEIMPGVTGPLNNFPPMCPECGSPVKSDTVMFGEPIPSGTLDSCFLQSSKATCIIVIGTSATVYPAASFPQDIQAAGGILIEANPNETPLTSIADITLRGPTGITLPALVETVNLIKAESR</sequence>
<dbReference type="Gene3D" id="3.40.50.1220">
    <property type="entry name" value="TPP-binding domain"/>
    <property type="match status" value="1"/>
</dbReference>
<evidence type="ECO:0000256" key="1">
    <source>
        <dbReference type="ARBA" id="ARBA00022679"/>
    </source>
</evidence>
<dbReference type="PANTHER" id="PTHR11085:SF10">
    <property type="entry name" value="NAD-DEPENDENT PROTEIN DEACYLASE SIRTUIN-5, MITOCHONDRIAL-RELATED"/>
    <property type="match status" value="1"/>
</dbReference>
<dbReference type="PROSITE" id="PS50305">
    <property type="entry name" value="SIRTUIN"/>
    <property type="match status" value="1"/>
</dbReference>
<dbReference type="EMBL" id="UINC01003538">
    <property type="protein sequence ID" value="SVA07207.1"/>
    <property type="molecule type" value="Genomic_DNA"/>
</dbReference>
<name>A0A381SXT2_9ZZZZ</name>
<protein>
    <recommendedName>
        <fullName evidence="3">Deacetylase sirtuin-type domain-containing protein</fullName>
    </recommendedName>
</protein>
<keyword evidence="2" id="KW-0520">NAD</keyword>
<dbReference type="Gene3D" id="3.30.1600.10">
    <property type="entry name" value="SIR2/SIRT2 'Small Domain"/>
    <property type="match status" value="1"/>
</dbReference>
<dbReference type="SUPFAM" id="SSF52467">
    <property type="entry name" value="DHS-like NAD/FAD-binding domain"/>
    <property type="match status" value="1"/>
</dbReference>
<dbReference type="Pfam" id="PF02146">
    <property type="entry name" value="SIR2"/>
    <property type="match status" value="1"/>
</dbReference>
<dbReference type="InterPro" id="IPR050134">
    <property type="entry name" value="NAD-dep_sirtuin_deacylases"/>
</dbReference>
<gene>
    <name evidence="4" type="ORF">METZ01_LOCUS60061</name>
</gene>
<dbReference type="InterPro" id="IPR026591">
    <property type="entry name" value="Sirtuin_cat_small_dom_sf"/>
</dbReference>
<dbReference type="AlphaFoldDB" id="A0A381SXT2"/>
<proteinExistence type="predicted"/>
<dbReference type="PANTHER" id="PTHR11085">
    <property type="entry name" value="NAD-DEPENDENT PROTEIN DEACYLASE SIRTUIN-5, MITOCHONDRIAL-RELATED"/>
    <property type="match status" value="1"/>
</dbReference>
<dbReference type="InterPro" id="IPR029035">
    <property type="entry name" value="DHS-like_NAD/FAD-binding_dom"/>
</dbReference>
<dbReference type="GO" id="GO:0070403">
    <property type="term" value="F:NAD+ binding"/>
    <property type="evidence" value="ECO:0007669"/>
    <property type="project" value="InterPro"/>
</dbReference>
<dbReference type="InterPro" id="IPR026590">
    <property type="entry name" value="Ssirtuin_cat_dom"/>
</dbReference>
<reference evidence="4" key="1">
    <citation type="submission" date="2018-05" db="EMBL/GenBank/DDBJ databases">
        <authorList>
            <person name="Lanie J.A."/>
            <person name="Ng W.-L."/>
            <person name="Kazmierczak K.M."/>
            <person name="Andrzejewski T.M."/>
            <person name="Davidsen T.M."/>
            <person name="Wayne K.J."/>
            <person name="Tettelin H."/>
            <person name="Glass J.I."/>
            <person name="Rusch D."/>
            <person name="Podicherti R."/>
            <person name="Tsui H.-C.T."/>
            <person name="Winkler M.E."/>
        </authorList>
    </citation>
    <scope>NUCLEOTIDE SEQUENCE</scope>
</reference>